<dbReference type="Proteomes" id="UP000627369">
    <property type="component" value="Unassembled WGS sequence"/>
</dbReference>
<keyword evidence="2" id="KW-0238">DNA-binding</keyword>
<evidence type="ECO:0000256" key="2">
    <source>
        <dbReference type="ARBA" id="ARBA00023125"/>
    </source>
</evidence>
<evidence type="ECO:0000259" key="4">
    <source>
        <dbReference type="PROSITE" id="PS01124"/>
    </source>
</evidence>
<dbReference type="PROSITE" id="PS01124">
    <property type="entry name" value="HTH_ARAC_FAMILY_2"/>
    <property type="match status" value="1"/>
</dbReference>
<name>A0A919FZZ5_9MICO</name>
<dbReference type="InterPro" id="IPR050204">
    <property type="entry name" value="AraC_XylS_family_regulators"/>
</dbReference>
<feature type="domain" description="HTH araC/xylS-type" evidence="4">
    <location>
        <begin position="159"/>
        <end position="258"/>
    </location>
</feature>
<evidence type="ECO:0000313" key="6">
    <source>
        <dbReference type="Proteomes" id="UP000627369"/>
    </source>
</evidence>
<dbReference type="EMBL" id="BNAS01000004">
    <property type="protein sequence ID" value="GHH74730.1"/>
    <property type="molecule type" value="Genomic_DNA"/>
</dbReference>
<dbReference type="InterPro" id="IPR018060">
    <property type="entry name" value="HTH_AraC"/>
</dbReference>
<dbReference type="GO" id="GO:0043565">
    <property type="term" value="F:sequence-specific DNA binding"/>
    <property type="evidence" value="ECO:0007669"/>
    <property type="project" value="InterPro"/>
</dbReference>
<organism evidence="5 6">
    <name type="scientific">Promicromonospora soli</name>
    <dbReference type="NCBI Taxonomy" id="2035533"/>
    <lineage>
        <taxon>Bacteria</taxon>
        <taxon>Bacillati</taxon>
        <taxon>Actinomycetota</taxon>
        <taxon>Actinomycetes</taxon>
        <taxon>Micrococcales</taxon>
        <taxon>Promicromonosporaceae</taxon>
        <taxon>Promicromonospora</taxon>
    </lineage>
</organism>
<dbReference type="SMART" id="SM00342">
    <property type="entry name" value="HTH_ARAC"/>
    <property type="match status" value="1"/>
</dbReference>
<dbReference type="PANTHER" id="PTHR46796:SF15">
    <property type="entry name" value="BLL1074 PROTEIN"/>
    <property type="match status" value="1"/>
</dbReference>
<reference evidence="5" key="1">
    <citation type="journal article" date="2014" name="Int. J. Syst. Evol. Microbiol.">
        <title>Complete genome sequence of Corynebacterium casei LMG S-19264T (=DSM 44701T), isolated from a smear-ripened cheese.</title>
        <authorList>
            <consortium name="US DOE Joint Genome Institute (JGI-PGF)"/>
            <person name="Walter F."/>
            <person name="Albersmeier A."/>
            <person name="Kalinowski J."/>
            <person name="Ruckert C."/>
        </authorList>
    </citation>
    <scope>NUCLEOTIDE SEQUENCE</scope>
    <source>
        <strain evidence="5">CGMCC 4.7398</strain>
    </source>
</reference>
<comment type="caution">
    <text evidence="5">The sequence shown here is derived from an EMBL/GenBank/DDBJ whole genome shotgun (WGS) entry which is preliminary data.</text>
</comment>
<evidence type="ECO:0000256" key="1">
    <source>
        <dbReference type="ARBA" id="ARBA00023015"/>
    </source>
</evidence>
<gene>
    <name evidence="5" type="ORF">GCM10017772_29130</name>
</gene>
<evidence type="ECO:0000256" key="3">
    <source>
        <dbReference type="ARBA" id="ARBA00023163"/>
    </source>
</evidence>
<dbReference type="Pfam" id="PF12833">
    <property type="entry name" value="HTH_18"/>
    <property type="match status" value="1"/>
</dbReference>
<reference evidence="5" key="2">
    <citation type="submission" date="2020-09" db="EMBL/GenBank/DDBJ databases">
        <authorList>
            <person name="Sun Q."/>
            <person name="Zhou Y."/>
        </authorList>
    </citation>
    <scope>NUCLEOTIDE SEQUENCE</scope>
    <source>
        <strain evidence="5">CGMCC 4.7398</strain>
    </source>
</reference>
<evidence type="ECO:0000313" key="5">
    <source>
        <dbReference type="EMBL" id="GHH74730.1"/>
    </source>
</evidence>
<keyword evidence="6" id="KW-1185">Reference proteome</keyword>
<keyword evidence="3" id="KW-0804">Transcription</keyword>
<keyword evidence="1" id="KW-0805">Transcription regulation</keyword>
<dbReference type="AlphaFoldDB" id="A0A919FZZ5"/>
<dbReference type="PANTHER" id="PTHR46796">
    <property type="entry name" value="HTH-TYPE TRANSCRIPTIONAL ACTIVATOR RHAS-RELATED"/>
    <property type="match status" value="1"/>
</dbReference>
<sequence length="264" mass="27404">MGPDGSEQSQGRVSEVPCSVVFVTPYRELAPPTGLLPVVACLWEHEAPPGHQQRIIPDGCVDLVRLDGELVVVGADTGPVVAGPSSAPASRTSGIRLRPGAAGAVLGIPASEVRDLRVPLADVWPDVGPALADALSAADPPGRLYLLARTVLQRKAERDGLVAAAARRLGAPGTRISGVAEALGVSERHLHRRTVEAVGYGPKMLGRVARLRRLIGLSSGSSTPLAERAAAAGYASQAHMSDEVRRLTGLTPVRFLEDAALTAA</sequence>
<accession>A0A919FZZ5</accession>
<dbReference type="Gene3D" id="1.10.10.60">
    <property type="entry name" value="Homeodomain-like"/>
    <property type="match status" value="1"/>
</dbReference>
<dbReference type="GO" id="GO:0003700">
    <property type="term" value="F:DNA-binding transcription factor activity"/>
    <property type="evidence" value="ECO:0007669"/>
    <property type="project" value="InterPro"/>
</dbReference>
<dbReference type="Pfam" id="PF20240">
    <property type="entry name" value="DUF6597"/>
    <property type="match status" value="1"/>
</dbReference>
<protein>
    <submittedName>
        <fullName evidence="5">AraC family transcriptional regulator</fullName>
    </submittedName>
</protein>
<proteinExistence type="predicted"/>
<dbReference type="InterPro" id="IPR046532">
    <property type="entry name" value="DUF6597"/>
</dbReference>